<evidence type="ECO:0000256" key="7">
    <source>
        <dbReference type="ARBA" id="ARBA00022741"/>
    </source>
</evidence>
<dbReference type="InterPro" id="IPR044726">
    <property type="entry name" value="ABCC_6TM_D2"/>
</dbReference>
<dbReference type="Gene3D" id="3.40.50.300">
    <property type="entry name" value="P-loop containing nucleotide triphosphate hydrolases"/>
    <property type="match status" value="2"/>
</dbReference>
<feature type="transmembrane region" description="Helical" evidence="13">
    <location>
        <begin position="112"/>
        <end position="132"/>
    </location>
</feature>
<evidence type="ECO:0000256" key="1">
    <source>
        <dbReference type="ARBA" id="ARBA00004141"/>
    </source>
</evidence>
<reference evidence="16" key="1">
    <citation type="submission" date="2019-11" db="EMBL/GenBank/DDBJ databases">
        <title>Identification and functional characterization of ABCC transporters in Sedum alfredii Hance.</title>
        <authorList>
            <person name="Liu M."/>
        </authorList>
    </citation>
    <scope>NUCLEOTIDE SEQUENCE</scope>
</reference>
<comment type="subcellular location">
    <subcellularLocation>
        <location evidence="1">Membrane</location>
        <topology evidence="1">Multi-pass membrane protein</topology>
    </subcellularLocation>
</comment>
<evidence type="ECO:0000256" key="2">
    <source>
        <dbReference type="ARBA" id="ARBA00009726"/>
    </source>
</evidence>
<dbReference type="InterPro" id="IPR036640">
    <property type="entry name" value="ABC1_TM_sf"/>
</dbReference>
<dbReference type="CDD" id="cd03244">
    <property type="entry name" value="ABCC_MRP_domain2"/>
    <property type="match status" value="1"/>
</dbReference>
<feature type="transmembrane region" description="Helical" evidence="13">
    <location>
        <begin position="536"/>
        <end position="556"/>
    </location>
</feature>
<feature type="domain" description="ABC transmembrane type-1" evidence="15">
    <location>
        <begin position="931"/>
        <end position="1198"/>
    </location>
</feature>
<dbReference type="GO" id="GO:0016020">
    <property type="term" value="C:membrane"/>
    <property type="evidence" value="ECO:0007669"/>
    <property type="project" value="UniProtKB-SubCell"/>
</dbReference>
<evidence type="ECO:0000256" key="11">
    <source>
        <dbReference type="ARBA" id="ARBA00023136"/>
    </source>
</evidence>
<feature type="domain" description="ABC transporter" evidence="14">
    <location>
        <begin position="1235"/>
        <end position="1469"/>
    </location>
</feature>
<evidence type="ECO:0000259" key="15">
    <source>
        <dbReference type="PROSITE" id="PS50929"/>
    </source>
</evidence>
<evidence type="ECO:0000256" key="9">
    <source>
        <dbReference type="ARBA" id="ARBA00022967"/>
    </source>
</evidence>
<comment type="similarity">
    <text evidence="2">Belongs to the ABC transporter superfamily. ABCC family. Conjugate transporter (TC 3.A.1.208) subfamily.</text>
</comment>
<dbReference type="SMART" id="SM00382">
    <property type="entry name" value="AAA"/>
    <property type="match status" value="2"/>
</dbReference>
<dbReference type="EC" id="7.6.2.2" evidence="3"/>
<keyword evidence="5 13" id="KW-0812">Transmembrane</keyword>
<evidence type="ECO:0000256" key="13">
    <source>
        <dbReference type="SAM" id="Phobius"/>
    </source>
</evidence>
<keyword evidence="10 13" id="KW-1133">Transmembrane helix</keyword>
<dbReference type="PANTHER" id="PTHR24223:SF369">
    <property type="entry name" value="ABC TRANSPORTER C FAMILY MEMBER 10"/>
    <property type="match status" value="1"/>
</dbReference>
<dbReference type="InterPro" id="IPR011527">
    <property type="entry name" value="ABC1_TM_dom"/>
</dbReference>
<feature type="transmembrane region" description="Helical" evidence="13">
    <location>
        <begin position="42"/>
        <end position="63"/>
    </location>
</feature>
<evidence type="ECO:0000256" key="3">
    <source>
        <dbReference type="ARBA" id="ARBA00012191"/>
    </source>
</evidence>
<dbReference type="Pfam" id="PF24358">
    <property type="entry name" value="ABCC10_N"/>
    <property type="match status" value="1"/>
</dbReference>
<dbReference type="FunFam" id="3.40.50.300:FF:000923">
    <property type="entry name" value="ABC transporter C family member 10"/>
    <property type="match status" value="1"/>
</dbReference>
<dbReference type="EMBL" id="MN640691">
    <property type="protein sequence ID" value="QGP74109.1"/>
    <property type="molecule type" value="mRNA"/>
</dbReference>
<evidence type="ECO:0000256" key="8">
    <source>
        <dbReference type="ARBA" id="ARBA00022840"/>
    </source>
</evidence>
<dbReference type="CDD" id="cd03250">
    <property type="entry name" value="ABCC_MRP_domain1"/>
    <property type="match status" value="1"/>
</dbReference>
<evidence type="ECO:0000259" key="14">
    <source>
        <dbReference type="PROSITE" id="PS50893"/>
    </source>
</evidence>
<comment type="catalytic activity">
    <reaction evidence="12">
        <text>ATP + H2O + xenobioticSide 1 = ADP + phosphate + xenobioticSide 2.</text>
        <dbReference type="EC" id="7.6.2.2"/>
    </reaction>
</comment>
<accession>A0A856ZBQ9</accession>
<feature type="transmembrane region" description="Helical" evidence="13">
    <location>
        <begin position="1046"/>
        <end position="1068"/>
    </location>
</feature>
<dbReference type="InterPro" id="IPR017871">
    <property type="entry name" value="ABC_transporter-like_CS"/>
</dbReference>
<keyword evidence="9" id="KW-1278">Translocase</keyword>
<dbReference type="InterPro" id="IPR056228">
    <property type="entry name" value="ABCC10-like_N"/>
</dbReference>
<sequence>MDDGSWLRWWNNFNEWSNVSNGIYVTISSLNQSLSSSLRDGLIISADLLLLILLLYILFALVTRGQCLSIVSFTPLRILSAAVNSCLGLAFVSYGIWVIIEETVDTSFPRFGAVLILQGITWVILGLTLSLIGRNYFPKIALRILLTVFLVFTGILCVSLLIDSLVNEEILIYNFLNIMSFPGAILLMVCVRKRSGSMESDGDGTDHLYVPLNGNANGDMKGYRAEADKVTSFSRAGIFSKMSFWWMNPLMKRGVEKTLDDDDIPSLREEDSAEACYTRFVEEFNKRKLTQQTSHPSVMWTIVSCHWKEIFISGFFALLKILTVSAGPLLLNAFIEVAQGNQSFEYEGYLLAITLFFSKSLESLSQRQWYFRSRLIGMKVRSLLTAAIYKKQLRLSNAARMTHSGGEIMNYVTVDAYRIGEFPFWFHQTWTTSLQLCIALVIVFHAVGYATFAAFVVIIFTVLCNSPLAKLQHRFQSKLMVAQDERLKASSEALVNMKVLKLYAWETHFRKNIESLRTVEFKWLSAVQLRRAYNGFLFWSSPVLVSAATFGACYFLKVPLQASNVFTLVASLRLVQDPIRSIPDVIGIVIQAKVAFERIVKYLEADELQSDCIRTKGSLENLEYIISIKSANLSWEENSSKPTLRNVTLEVTPGERIAICGEVGSGKSTLLASILGEVPSTDGVIQVHGSIAFVSQNAWIQTGTIQENVLFGSSMDSRKYQETLERCSLVKDLELLPYGDQTEIGERGVNLSGGQKQRIQLARALYQDADIYLLDDPFSAVDAHTASSLFNEYVMGALAGKTVLLVTHQVDFLPAFDSVLLMSDGEIVRAASYTDLLASSKEFQELVNAHKETAGSESLAEVSFSKKVEKIKKEIKSTYVEKLTEPPKGDQLIKQEEKEIGDTGFKPYLQYLNQNKGYLYFSMAAFGHVVFVIGQVLQNSWMAANVDNPEVTALKLIVVYLAIGVSSTLFLLCRSISTVLLGLQSSKSLFTQLLNSLFRAPMAFYDSTPLGRILSRVSSDLSIVDLDVPFSLIFTVGATTNAYTNLGVMAVVTWQVLFVSIPMLYVAIRLQRYYFATAKELMRINGTTKSFVANHLAESVTGAMTIRAFRQEDRFFSKNLDLIDINASPFFLSFTASEWLIQRLEAVSAVVLSSCALCMVLLPPGTFKAGYIGMALSYGLSLNMSLVFSIQNQCTLANYIISVERLNQYMRIPSEAPEVIDENRPPVNWPTIGKVEIHDLKVRYRADTPYVLRGISCTFEGGYKIGIVGRTGSGKTTLIGSLFRLVEPTEGKIVVDGIDISMIGLHDLRSRFGIIPQDPTLFNGTVRYNLDPIGEHSDIKIWEVLQKCQLLDAVKEKEGGLDSLVMDDGSNWSMGQRQLFCLGRALLRRSRVLVLDEATASIDNATDLILQKTIRTEFEDCTVITVAHRIPTVMDCTMVLAISDGRIVEFDEPMKLMRNEGSLFGQLVKEYWSHSQSM</sequence>
<dbReference type="Gene3D" id="1.20.1560.10">
    <property type="entry name" value="ABC transporter type 1, transmembrane domain"/>
    <property type="match status" value="2"/>
</dbReference>
<dbReference type="InterPro" id="IPR003593">
    <property type="entry name" value="AAA+_ATPase"/>
</dbReference>
<dbReference type="InterPro" id="IPR044746">
    <property type="entry name" value="ABCC_6TM_D1"/>
</dbReference>
<evidence type="ECO:0000256" key="4">
    <source>
        <dbReference type="ARBA" id="ARBA00022448"/>
    </source>
</evidence>
<dbReference type="CDD" id="cd18579">
    <property type="entry name" value="ABC_6TM_ABCC_D1"/>
    <property type="match status" value="1"/>
</dbReference>
<dbReference type="GO" id="GO:0016887">
    <property type="term" value="F:ATP hydrolysis activity"/>
    <property type="evidence" value="ECO:0007669"/>
    <property type="project" value="InterPro"/>
</dbReference>
<dbReference type="PANTHER" id="PTHR24223">
    <property type="entry name" value="ATP-BINDING CASSETTE SUB-FAMILY C"/>
    <property type="match status" value="1"/>
</dbReference>
<evidence type="ECO:0000313" key="16">
    <source>
        <dbReference type="EMBL" id="QGP74109.1"/>
    </source>
</evidence>
<feature type="transmembrane region" description="Helical" evidence="13">
    <location>
        <begin position="918"/>
        <end position="937"/>
    </location>
</feature>
<protein>
    <recommendedName>
        <fullName evidence="3">ABC-type xenobiotic transporter</fullName>
        <ecNumber evidence="3">7.6.2.2</ecNumber>
    </recommendedName>
</protein>
<keyword evidence="4" id="KW-0813">Transport</keyword>
<feature type="transmembrane region" description="Helical" evidence="13">
    <location>
        <begin position="75"/>
        <end position="100"/>
    </location>
</feature>
<feature type="transmembrane region" description="Helical" evidence="13">
    <location>
        <begin position="436"/>
        <end position="463"/>
    </location>
</feature>
<dbReference type="Pfam" id="PF00005">
    <property type="entry name" value="ABC_tran"/>
    <property type="match status" value="2"/>
</dbReference>
<proteinExistence type="evidence at transcript level"/>
<dbReference type="SUPFAM" id="SSF90123">
    <property type="entry name" value="ABC transporter transmembrane region"/>
    <property type="match status" value="2"/>
</dbReference>
<keyword evidence="7" id="KW-0547">Nucleotide-binding</keyword>
<keyword evidence="8" id="KW-0067">ATP-binding</keyword>
<dbReference type="GO" id="GO:0008559">
    <property type="term" value="F:ABC-type xenobiotic transporter activity"/>
    <property type="evidence" value="ECO:0007669"/>
    <property type="project" value="UniProtKB-EC"/>
</dbReference>
<dbReference type="GO" id="GO:0005524">
    <property type="term" value="F:ATP binding"/>
    <property type="evidence" value="ECO:0007669"/>
    <property type="project" value="UniProtKB-KW"/>
</dbReference>
<dbReference type="InterPro" id="IPR027417">
    <property type="entry name" value="P-loop_NTPase"/>
</dbReference>
<dbReference type="InterPro" id="IPR050173">
    <property type="entry name" value="ABC_transporter_C-like"/>
</dbReference>
<dbReference type="PROSITE" id="PS50893">
    <property type="entry name" value="ABC_TRANSPORTER_2"/>
    <property type="match status" value="2"/>
</dbReference>
<feature type="transmembrane region" description="Helical" evidence="13">
    <location>
        <begin position="144"/>
        <end position="165"/>
    </location>
</feature>
<keyword evidence="11 13" id="KW-0472">Membrane</keyword>
<dbReference type="FunFam" id="3.40.50.300:FF:000169">
    <property type="entry name" value="ABC transporter C family member 3"/>
    <property type="match status" value="1"/>
</dbReference>
<name>A0A856ZBQ9_9MAGN</name>
<evidence type="ECO:0000256" key="10">
    <source>
        <dbReference type="ARBA" id="ARBA00022989"/>
    </source>
</evidence>
<dbReference type="Pfam" id="PF00664">
    <property type="entry name" value="ABC_membrane"/>
    <property type="match status" value="2"/>
</dbReference>
<dbReference type="PROSITE" id="PS50929">
    <property type="entry name" value="ABC_TM1F"/>
    <property type="match status" value="2"/>
</dbReference>
<keyword evidence="6" id="KW-0677">Repeat</keyword>
<feature type="domain" description="ABC transmembrane type-1" evidence="15">
    <location>
        <begin position="311"/>
        <end position="591"/>
    </location>
</feature>
<dbReference type="PROSITE" id="PS00211">
    <property type="entry name" value="ABC_TRANSPORTER_1"/>
    <property type="match status" value="1"/>
</dbReference>
<evidence type="ECO:0000256" key="6">
    <source>
        <dbReference type="ARBA" id="ARBA00022737"/>
    </source>
</evidence>
<dbReference type="FunFam" id="1.20.1560.10:FF:000002">
    <property type="entry name" value="ABC transporter C family member 5"/>
    <property type="match status" value="1"/>
</dbReference>
<dbReference type="SUPFAM" id="SSF52540">
    <property type="entry name" value="P-loop containing nucleoside triphosphate hydrolases"/>
    <property type="match status" value="2"/>
</dbReference>
<dbReference type="FunFam" id="1.20.1560.10:FF:000003">
    <property type="entry name" value="ABC transporter C family member 10"/>
    <property type="match status" value="1"/>
</dbReference>
<organism evidence="16">
    <name type="scientific">Sedum alfredii</name>
    <dbReference type="NCBI Taxonomy" id="439688"/>
    <lineage>
        <taxon>Eukaryota</taxon>
        <taxon>Viridiplantae</taxon>
        <taxon>Streptophyta</taxon>
        <taxon>Embryophyta</taxon>
        <taxon>Tracheophyta</taxon>
        <taxon>Spermatophyta</taxon>
        <taxon>Magnoliopsida</taxon>
        <taxon>eudicotyledons</taxon>
        <taxon>Gunneridae</taxon>
        <taxon>Pentapetalae</taxon>
        <taxon>Saxifragales</taxon>
        <taxon>Crassulaceae</taxon>
        <taxon>Sedum</taxon>
    </lineage>
</organism>
<feature type="transmembrane region" description="Helical" evidence="13">
    <location>
        <begin position="171"/>
        <end position="191"/>
    </location>
</feature>
<feature type="transmembrane region" description="Helical" evidence="13">
    <location>
        <begin position="957"/>
        <end position="983"/>
    </location>
</feature>
<dbReference type="InterPro" id="IPR003439">
    <property type="entry name" value="ABC_transporter-like_ATP-bd"/>
</dbReference>
<evidence type="ECO:0000256" key="12">
    <source>
        <dbReference type="ARBA" id="ARBA00034018"/>
    </source>
</evidence>
<feature type="domain" description="ABC transporter" evidence="14">
    <location>
        <begin position="628"/>
        <end position="849"/>
    </location>
</feature>
<dbReference type="CDD" id="cd18580">
    <property type="entry name" value="ABC_6TM_ABCC_D2"/>
    <property type="match status" value="1"/>
</dbReference>
<evidence type="ECO:0000256" key="5">
    <source>
        <dbReference type="ARBA" id="ARBA00022692"/>
    </source>
</evidence>